<dbReference type="AlphaFoldDB" id="B4W1V8"/>
<protein>
    <submittedName>
        <fullName evidence="1">Uncharacterized protein</fullName>
    </submittedName>
</protein>
<dbReference type="Proteomes" id="UP000003835">
    <property type="component" value="Unassembled WGS sequence"/>
</dbReference>
<organism evidence="1 2">
    <name type="scientific">Coleofasciculus chthonoplastes PCC 7420</name>
    <dbReference type="NCBI Taxonomy" id="118168"/>
    <lineage>
        <taxon>Bacteria</taxon>
        <taxon>Bacillati</taxon>
        <taxon>Cyanobacteriota</taxon>
        <taxon>Cyanophyceae</taxon>
        <taxon>Coleofasciculales</taxon>
        <taxon>Coleofasciculaceae</taxon>
        <taxon>Coleofasciculus</taxon>
    </lineage>
</organism>
<dbReference type="HOGENOM" id="CLU_1553517_0_0_3"/>
<dbReference type="OrthoDB" id="458562at2"/>
<name>B4W1V8_9CYAN</name>
<evidence type="ECO:0000313" key="1">
    <source>
        <dbReference type="EMBL" id="EDX71839.1"/>
    </source>
</evidence>
<dbReference type="eggNOG" id="ENOG5030MWJ">
    <property type="taxonomic scope" value="Bacteria"/>
</dbReference>
<sequence length="174" mass="20253">MNLEDIARYYIDTPAYALSPSVVKGFRQFIVDIAQVELQGMEFQYVDYFPYMKGTELSLEHIYRDYNQGKLMITTQFNNSDLLGSDINLIFRCIHEIHHIKLNVGFDLEGEFATAVHLIEKTDNLLFKQILFSENLGQIAVRLCQGKFPDDQKVVLFEPEVLHCLKKEWKSLLN</sequence>
<evidence type="ECO:0000313" key="2">
    <source>
        <dbReference type="Proteomes" id="UP000003835"/>
    </source>
</evidence>
<keyword evidence="2" id="KW-1185">Reference proteome</keyword>
<dbReference type="RefSeq" id="WP_006105294.1">
    <property type="nucleotide sequence ID" value="NZ_DS989869.1"/>
</dbReference>
<gene>
    <name evidence="1" type="ORF">MC7420_6925</name>
</gene>
<proteinExistence type="predicted"/>
<reference evidence="1 2" key="1">
    <citation type="submission" date="2008-07" db="EMBL/GenBank/DDBJ databases">
        <authorList>
            <person name="Tandeau de Marsac N."/>
            <person name="Ferriera S."/>
            <person name="Johnson J."/>
            <person name="Kravitz S."/>
            <person name="Beeson K."/>
            <person name="Sutton G."/>
            <person name="Rogers Y.-H."/>
            <person name="Friedman R."/>
            <person name="Frazier M."/>
            <person name="Venter J.C."/>
        </authorList>
    </citation>
    <scope>NUCLEOTIDE SEQUENCE [LARGE SCALE GENOMIC DNA]</scope>
    <source>
        <strain evidence="1 2">PCC 7420</strain>
    </source>
</reference>
<accession>B4W1V8</accession>
<dbReference type="EMBL" id="DS989869">
    <property type="protein sequence ID" value="EDX71839.1"/>
    <property type="molecule type" value="Genomic_DNA"/>
</dbReference>